<gene>
    <name evidence="3" type="ORF">J3U88_23140</name>
</gene>
<comment type="caution">
    <text evidence="3">The sequence shown here is derived from an EMBL/GenBank/DDBJ whole genome shotgun (WGS) entry which is preliminary data.</text>
</comment>
<dbReference type="Pfam" id="PF00797">
    <property type="entry name" value="Acetyltransf_2"/>
    <property type="match status" value="1"/>
</dbReference>
<dbReference type="GO" id="GO:0016407">
    <property type="term" value="F:acetyltransferase activity"/>
    <property type="evidence" value="ECO:0007669"/>
    <property type="project" value="InterPro"/>
</dbReference>
<dbReference type="RefSeq" id="WP_207861370.1">
    <property type="nucleotide sequence ID" value="NZ_JAFREP010000024.1"/>
</dbReference>
<evidence type="ECO:0000256" key="1">
    <source>
        <dbReference type="ARBA" id="ARBA00006547"/>
    </source>
</evidence>
<dbReference type="PANTHER" id="PTHR11786:SF0">
    <property type="entry name" value="ARYLAMINE N-ACETYLTRANSFERASE 4-RELATED"/>
    <property type="match status" value="1"/>
</dbReference>
<evidence type="ECO:0000313" key="3">
    <source>
        <dbReference type="EMBL" id="MBO1321396.1"/>
    </source>
</evidence>
<dbReference type="PANTHER" id="PTHR11786">
    <property type="entry name" value="N-HYDROXYARYLAMINE O-ACETYLTRANSFERASE"/>
    <property type="match status" value="1"/>
</dbReference>
<dbReference type="InterPro" id="IPR038765">
    <property type="entry name" value="Papain-like_cys_pep_sf"/>
</dbReference>
<organism evidence="3 4">
    <name type="scientific">Acanthopleuribacter pedis</name>
    <dbReference type="NCBI Taxonomy" id="442870"/>
    <lineage>
        <taxon>Bacteria</taxon>
        <taxon>Pseudomonadati</taxon>
        <taxon>Acidobacteriota</taxon>
        <taxon>Holophagae</taxon>
        <taxon>Acanthopleuribacterales</taxon>
        <taxon>Acanthopleuribacteraceae</taxon>
        <taxon>Acanthopleuribacter</taxon>
    </lineage>
</organism>
<evidence type="ECO:0000256" key="2">
    <source>
        <dbReference type="RuleBase" id="RU003452"/>
    </source>
</evidence>
<dbReference type="Proteomes" id="UP000664417">
    <property type="component" value="Unassembled WGS sequence"/>
</dbReference>
<protein>
    <submittedName>
        <fullName evidence="3">Arylamine N-acetyltransferase</fullName>
    </submittedName>
</protein>
<dbReference type="EMBL" id="JAFREP010000024">
    <property type="protein sequence ID" value="MBO1321396.1"/>
    <property type="molecule type" value="Genomic_DNA"/>
</dbReference>
<dbReference type="Gene3D" id="2.40.128.150">
    <property type="entry name" value="Cysteine proteinases"/>
    <property type="match status" value="1"/>
</dbReference>
<dbReference type="Gene3D" id="3.30.2140.10">
    <property type="entry name" value="Arylamine N-acetyltransferase"/>
    <property type="match status" value="1"/>
</dbReference>
<name>A0A8J7U7G9_9BACT</name>
<keyword evidence="4" id="KW-1185">Reference proteome</keyword>
<proteinExistence type="inferred from homology"/>
<reference evidence="3" key="1">
    <citation type="submission" date="2021-03" db="EMBL/GenBank/DDBJ databases">
        <authorList>
            <person name="Wang G."/>
        </authorList>
    </citation>
    <scope>NUCLEOTIDE SEQUENCE</scope>
    <source>
        <strain evidence="3">KCTC 12899</strain>
    </source>
</reference>
<dbReference type="InterPro" id="IPR001447">
    <property type="entry name" value="Arylamine_N-AcTrfase"/>
</dbReference>
<sequence>MERGDWVARYLRRIGFEGEPKPDEATLARLHRAHMLSVPFENLNIPLGFPVETTLETLFDKVVVGRRGGFCYELNHLFGHLLKTLGFKVDLLSAGVWSQGRFGPPFDHLLLAVHLADQRFIADVGFGDSFREPFPILGEARDSLGVAYRVNRRGETLVLQQQKPDAPWVDQYRFTLEPQTIDAFQPMCRYHQSSPESSFTRRCICTMATADGRTTLANGRLIRTTAGTRTETPIVSEADFRAVLAEHFCVELPAEVSLTPLRSINEPSPKA</sequence>
<dbReference type="SUPFAM" id="SSF54001">
    <property type="entry name" value="Cysteine proteinases"/>
    <property type="match status" value="1"/>
</dbReference>
<dbReference type="PRINTS" id="PR01543">
    <property type="entry name" value="ANATRNSFRASE"/>
</dbReference>
<evidence type="ECO:0000313" key="4">
    <source>
        <dbReference type="Proteomes" id="UP000664417"/>
    </source>
</evidence>
<dbReference type="AlphaFoldDB" id="A0A8J7U7G9"/>
<accession>A0A8J7U7G9</accession>
<comment type="similarity">
    <text evidence="1 2">Belongs to the arylamine N-acetyltransferase family.</text>
</comment>